<accession>A0A8H5MZF3</accession>
<evidence type="ECO:0000256" key="4">
    <source>
        <dbReference type="SAM" id="SignalP"/>
    </source>
</evidence>
<feature type="signal peptide" evidence="4">
    <location>
        <begin position="1"/>
        <end position="19"/>
    </location>
</feature>
<dbReference type="Gene3D" id="3.20.20.80">
    <property type="entry name" value="Glycosidases"/>
    <property type="match status" value="1"/>
</dbReference>
<dbReference type="GO" id="GO:0006680">
    <property type="term" value="P:glucosylceramide catabolic process"/>
    <property type="evidence" value="ECO:0007669"/>
    <property type="project" value="TreeGrafter"/>
</dbReference>
<evidence type="ECO:0000259" key="5">
    <source>
        <dbReference type="Pfam" id="PF14587"/>
    </source>
</evidence>
<dbReference type="SUPFAM" id="SSF51011">
    <property type="entry name" value="Glycosyl hydrolase domain"/>
    <property type="match status" value="1"/>
</dbReference>
<organism evidence="7 8">
    <name type="scientific">Fusarium mexicanum</name>
    <dbReference type="NCBI Taxonomy" id="751941"/>
    <lineage>
        <taxon>Eukaryota</taxon>
        <taxon>Fungi</taxon>
        <taxon>Dikarya</taxon>
        <taxon>Ascomycota</taxon>
        <taxon>Pezizomycotina</taxon>
        <taxon>Sordariomycetes</taxon>
        <taxon>Hypocreomycetidae</taxon>
        <taxon>Hypocreales</taxon>
        <taxon>Nectriaceae</taxon>
        <taxon>Fusarium</taxon>
        <taxon>Fusarium fujikuroi species complex</taxon>
    </lineage>
</organism>
<reference evidence="7 8" key="1">
    <citation type="submission" date="2020-05" db="EMBL/GenBank/DDBJ databases">
        <title>Identification and distribution of gene clusters putatively required for synthesis of sphingolipid metabolism inhibitors in phylogenetically diverse species of the filamentous fungus Fusarium.</title>
        <authorList>
            <person name="Kim H.-S."/>
            <person name="Busman M."/>
            <person name="Brown D.W."/>
            <person name="Divon H."/>
            <person name="Uhlig S."/>
            <person name="Proctor R.H."/>
        </authorList>
    </citation>
    <scope>NUCLEOTIDE SEQUENCE [LARGE SCALE GENOMIC DNA]</scope>
    <source>
        <strain evidence="7 8">NRRL 53147</strain>
    </source>
</reference>
<feature type="domain" description="Glycosyl hydrolase family 30 beta sandwich" evidence="6">
    <location>
        <begin position="372"/>
        <end position="458"/>
    </location>
</feature>
<proteinExistence type="inferred from homology"/>
<dbReference type="PANTHER" id="PTHR11069">
    <property type="entry name" value="GLUCOSYLCERAMIDASE"/>
    <property type="match status" value="1"/>
</dbReference>
<dbReference type="PANTHER" id="PTHR11069:SF23">
    <property type="entry name" value="LYSOSOMAL ACID GLUCOSYLCERAMIDASE"/>
    <property type="match status" value="1"/>
</dbReference>
<evidence type="ECO:0000256" key="2">
    <source>
        <dbReference type="ARBA" id="ARBA00022729"/>
    </source>
</evidence>
<dbReference type="InterPro" id="IPR039514">
    <property type="entry name" value="6GAL-like"/>
</dbReference>
<dbReference type="GO" id="GO:0016020">
    <property type="term" value="C:membrane"/>
    <property type="evidence" value="ECO:0007669"/>
    <property type="project" value="GOC"/>
</dbReference>
<dbReference type="InterPro" id="IPR033452">
    <property type="entry name" value="GH30_C"/>
</dbReference>
<evidence type="ECO:0000256" key="1">
    <source>
        <dbReference type="ARBA" id="ARBA00005382"/>
    </source>
</evidence>
<keyword evidence="3" id="KW-0378">Hydrolase</keyword>
<dbReference type="EMBL" id="JAAOAM010000114">
    <property type="protein sequence ID" value="KAF5546562.1"/>
    <property type="molecule type" value="Genomic_DNA"/>
</dbReference>
<dbReference type="GO" id="GO:0004348">
    <property type="term" value="F:glucosylceramidase activity"/>
    <property type="evidence" value="ECO:0007669"/>
    <property type="project" value="InterPro"/>
</dbReference>
<keyword evidence="8" id="KW-1185">Reference proteome</keyword>
<dbReference type="InterPro" id="IPR001139">
    <property type="entry name" value="Glyco_hydro_30"/>
</dbReference>
<name>A0A8H5MZF3_9HYPO</name>
<keyword evidence="2 4" id="KW-0732">Signal</keyword>
<dbReference type="Pfam" id="PF17189">
    <property type="entry name" value="Glyco_hydro_30C"/>
    <property type="match status" value="1"/>
</dbReference>
<evidence type="ECO:0000313" key="8">
    <source>
        <dbReference type="Proteomes" id="UP000522262"/>
    </source>
</evidence>
<dbReference type="SUPFAM" id="SSF51445">
    <property type="entry name" value="(Trans)glycosidases"/>
    <property type="match status" value="1"/>
</dbReference>
<dbReference type="InterPro" id="IPR017853">
    <property type="entry name" value="GH"/>
</dbReference>
<feature type="chain" id="PRO_5034946687" evidence="4">
    <location>
        <begin position="20"/>
        <end position="461"/>
    </location>
</feature>
<evidence type="ECO:0000259" key="6">
    <source>
        <dbReference type="Pfam" id="PF17189"/>
    </source>
</evidence>
<comment type="similarity">
    <text evidence="1">Belongs to the glycosyl hydrolase 30 family.</text>
</comment>
<feature type="domain" description="Endo-beta-1,6-galactanase-like" evidence="5">
    <location>
        <begin position="22"/>
        <end position="246"/>
    </location>
</feature>
<dbReference type="AlphaFoldDB" id="A0A8H5MZF3"/>
<dbReference type="InterPro" id="IPR013780">
    <property type="entry name" value="Glyco_hydro_b"/>
</dbReference>
<evidence type="ECO:0000256" key="3">
    <source>
        <dbReference type="ARBA" id="ARBA00022801"/>
    </source>
</evidence>
<dbReference type="Gene3D" id="2.60.40.1180">
    <property type="entry name" value="Golgi alpha-mannosidase II"/>
    <property type="match status" value="1"/>
</dbReference>
<sequence length="461" mass="49175">MKASVNVVSLIGFLGSVSGQLTVKVDVGVTHQRIDGFGISQAFGRAKEFQNANTQARQQALDYLFSTENGAGFSIIRNKIGSGSAGSGNIEPNNPGSPSSPPKYVWDNDDAGQVWFTNQAVKYGVKTIFADAWGAPGFMKTSGDDSKPGFLCGSPGHSCSSGDWRQAYANFLVQYVQFYKSSGLQISHIGFLNEPDFTTSYSQMQISSNATEAIDFIPILHKTIQSAGLDVQIVCCDATGWNVQSSYTDALVKAGSTQNLGVITSHSYSSDATTPLSITSLPKWNTEAGDGSEPFITAWYKSGAKNEGFSWAQRIAVAMVNAELSAYLYWEGFEVKQSQSASHLLDALDGVKVTPSGIYYAFAMWSRYIRPGAVRVAASGSISDVIVGAFRNPDKSLVVVITNSGSSGQTSKITFQGYQPVSAKAYVTSSSMSFAPTDAKLDSNTVFVSVPSKGVVTVKLV</sequence>
<dbReference type="Pfam" id="PF14587">
    <property type="entry name" value="Glyco_hydr_30_2"/>
    <property type="match status" value="1"/>
</dbReference>
<dbReference type="Proteomes" id="UP000522262">
    <property type="component" value="Unassembled WGS sequence"/>
</dbReference>
<comment type="caution">
    <text evidence="7">The sequence shown here is derived from an EMBL/GenBank/DDBJ whole genome shotgun (WGS) entry which is preliminary data.</text>
</comment>
<protein>
    <submittedName>
        <fullName evidence="7">Cellulosome enzyme</fullName>
    </submittedName>
</protein>
<gene>
    <name evidence="7" type="ORF">FMEXI_5585</name>
</gene>
<evidence type="ECO:0000313" key="7">
    <source>
        <dbReference type="EMBL" id="KAF5546562.1"/>
    </source>
</evidence>